<organism evidence="1">
    <name type="scientific">marine metagenome</name>
    <dbReference type="NCBI Taxonomy" id="408172"/>
    <lineage>
        <taxon>unclassified sequences</taxon>
        <taxon>metagenomes</taxon>
        <taxon>ecological metagenomes</taxon>
    </lineage>
</organism>
<evidence type="ECO:0008006" key="2">
    <source>
        <dbReference type="Google" id="ProtNLM"/>
    </source>
</evidence>
<dbReference type="EMBL" id="UINC01000838">
    <property type="protein sequence ID" value="SUZ61956.1"/>
    <property type="molecule type" value="Genomic_DNA"/>
</dbReference>
<gene>
    <name evidence="1" type="ORF">METZ01_LOCUS14810</name>
</gene>
<dbReference type="GO" id="GO:0016811">
    <property type="term" value="F:hydrolase activity, acting on carbon-nitrogen (but not peptide) bonds, in linear amides"/>
    <property type="evidence" value="ECO:0007669"/>
    <property type="project" value="TreeGrafter"/>
</dbReference>
<dbReference type="AlphaFoldDB" id="A0A381P4T6"/>
<evidence type="ECO:0000313" key="1">
    <source>
        <dbReference type="EMBL" id="SUZ61956.1"/>
    </source>
</evidence>
<name>A0A381P4T6_9ZZZZ</name>
<dbReference type="PANTHER" id="PTHR12993:SF11">
    <property type="entry name" value="N-ACETYLGLUCOSAMINYL-PHOSPHATIDYLINOSITOL DE-N-ACETYLASE"/>
    <property type="match status" value="1"/>
</dbReference>
<protein>
    <recommendedName>
        <fullName evidence="2">GlcNAc-PI de-N-acetylase</fullName>
    </recommendedName>
</protein>
<dbReference type="PANTHER" id="PTHR12993">
    <property type="entry name" value="N-ACETYLGLUCOSAMINYL-PHOSPHATIDYLINOSITOL DE-N-ACETYLASE-RELATED"/>
    <property type="match status" value="1"/>
</dbReference>
<dbReference type="InterPro" id="IPR003737">
    <property type="entry name" value="GlcNAc_PI_deacetylase-related"/>
</dbReference>
<accession>A0A381P4T6</accession>
<dbReference type="SUPFAM" id="SSF102588">
    <property type="entry name" value="LmbE-like"/>
    <property type="match status" value="1"/>
</dbReference>
<sequence length="283" mass="32780">MISQRINNSESSTTSINIIVIGAHPDDCDIRFGGTAALLSKMGHKIKFLSLTNGDAGHQKIGGGMLAKRRRMEAKKAGKILGVEYDILDNHDGELLPKLYIRNQIIKKIREWDADVVVGPRPNDYHPDHRNTGILMQDAAYMVIVPNVVPDTPPLKKNPIFLYVEDRFKKPYPFRKDISVIIDEVIDQKIEALAAHESQMFEWLPWTNGIEENEIPTNSVKRLIWLKKRYAPQRNWDDNDKMIISKWYHDSDLSKIKYVEFFEICEYGKQPTNEEIKKIFHFF</sequence>
<dbReference type="InterPro" id="IPR024078">
    <property type="entry name" value="LmbE-like_dom_sf"/>
</dbReference>
<dbReference type="Gene3D" id="3.40.50.10320">
    <property type="entry name" value="LmbE-like"/>
    <property type="match status" value="1"/>
</dbReference>
<reference evidence="1" key="1">
    <citation type="submission" date="2018-05" db="EMBL/GenBank/DDBJ databases">
        <authorList>
            <person name="Lanie J.A."/>
            <person name="Ng W.-L."/>
            <person name="Kazmierczak K.M."/>
            <person name="Andrzejewski T.M."/>
            <person name="Davidsen T.M."/>
            <person name="Wayne K.J."/>
            <person name="Tettelin H."/>
            <person name="Glass J.I."/>
            <person name="Rusch D."/>
            <person name="Podicherti R."/>
            <person name="Tsui H.-C.T."/>
            <person name="Winkler M.E."/>
        </authorList>
    </citation>
    <scope>NUCLEOTIDE SEQUENCE</scope>
</reference>
<proteinExistence type="predicted"/>
<dbReference type="Pfam" id="PF02585">
    <property type="entry name" value="PIG-L"/>
    <property type="match status" value="1"/>
</dbReference>